<dbReference type="EMBL" id="AASDFP010000091">
    <property type="protein sequence ID" value="EFB2195215.1"/>
    <property type="molecule type" value="Genomic_DNA"/>
</dbReference>
<evidence type="ECO:0000313" key="5">
    <source>
        <dbReference type="EMBL" id="PBN76931.1"/>
    </source>
</evidence>
<reference evidence="4 7" key="1">
    <citation type="journal article" date="2015" name="Genome Announc.">
        <title>Draft Genome Sequences of Human-Pathogenic Escherichia coli O26:H11 Strains Carrying the stx2 Gene Only and Circulating in France.</title>
        <authorList>
            <person name="Delannoy S."/>
            <person name="Mariani-Kurkdjian P."/>
            <person name="Bonacorsi S."/>
            <person name="Liguori S."/>
            <person name="Ison S.A."/>
            <person name="Fach P."/>
        </authorList>
    </citation>
    <scope>NUCLEOTIDE SEQUENCE [LARGE SCALE GENOMIC DNA]</scope>
    <source>
        <strain evidence="4 7">34870</strain>
    </source>
</reference>
<organism evidence="2 10">
    <name type="scientific">Escherichia coli</name>
    <dbReference type="NCBI Taxonomy" id="562"/>
    <lineage>
        <taxon>Bacteria</taxon>
        <taxon>Pseudomonadati</taxon>
        <taxon>Pseudomonadota</taxon>
        <taxon>Gammaproteobacteria</taxon>
        <taxon>Enterobacterales</taxon>
        <taxon>Enterobacteriaceae</taxon>
        <taxon>Escherichia</taxon>
    </lineage>
</organism>
<reference evidence="2 10" key="4">
    <citation type="submission" date="2019-03" db="EMBL/GenBank/DDBJ databases">
        <authorList>
            <consortium name="GenomeTrakr network: Whole genome sequencing for foodborne pathogen traceback"/>
        </authorList>
    </citation>
    <scope>NUCLEOTIDE SEQUENCE [LARGE SCALE GENOMIC DNA]</scope>
    <source>
        <strain evidence="2 10">PSU-1190</strain>
    </source>
</reference>
<dbReference type="Proteomes" id="UP000591371">
    <property type="component" value="Unassembled WGS sequence"/>
</dbReference>
<evidence type="ECO:0000313" key="8">
    <source>
        <dbReference type="Proteomes" id="UP000248865"/>
    </source>
</evidence>
<keyword evidence="1" id="KW-1133">Transmembrane helix</keyword>
<reference evidence="3 9" key="5">
    <citation type="submission" date="2019-06" db="EMBL/GenBank/DDBJ databases">
        <authorList>
            <consortium name="NARMS: The National Antimicrobial Resistance Monitoring System"/>
        </authorList>
    </citation>
    <scope>NUCLEOTIDE SEQUENCE [LARGE SCALE GENOMIC DNA]</scope>
    <source>
        <strain evidence="3 9">FSIS11921886</strain>
    </source>
</reference>
<evidence type="ECO:0000313" key="7">
    <source>
        <dbReference type="Proteomes" id="UP000036331"/>
    </source>
</evidence>
<dbReference type="AlphaFoldDB" id="A0A1S8YUM7"/>
<accession>A0A1S8YUM7</accession>
<comment type="caution">
    <text evidence="2">The sequence shown here is derived from an EMBL/GenBank/DDBJ whole genome shotgun (WGS) entry which is preliminary data.</text>
</comment>
<evidence type="ECO:0000313" key="9">
    <source>
        <dbReference type="Proteomes" id="UP000519859"/>
    </source>
</evidence>
<dbReference type="Proteomes" id="UP000036331">
    <property type="component" value="Unassembled WGS sequence"/>
</dbReference>
<evidence type="ECO:0000313" key="10">
    <source>
        <dbReference type="Proteomes" id="UP000591371"/>
    </source>
</evidence>
<dbReference type="EMBL" id="QFSS01000593">
    <property type="protein sequence ID" value="PZZ53324.1"/>
    <property type="molecule type" value="Genomic_DNA"/>
</dbReference>
<keyword evidence="1" id="KW-0812">Transmembrane</keyword>
<reference evidence="6 8" key="3">
    <citation type="submission" date="2018-05" db="EMBL/GenBank/DDBJ databases">
        <title>Genomic sequencing of EHEC O26 New European Clone.</title>
        <authorList>
            <person name="Karnisova L."/>
            <person name="Nunvar J."/>
            <person name="Marejkova M."/>
            <person name="Mellmann A."/>
            <person name="Drevinek P."/>
            <person name="Blahova K."/>
            <person name="Bielaszewska M."/>
        </authorList>
    </citation>
    <scope>NUCLEOTIDE SEQUENCE [LARGE SCALE GENOMIC DNA]</scope>
    <source>
        <strain evidence="6 8">14-391</strain>
    </source>
</reference>
<dbReference type="EMBL" id="LDXE02000001">
    <property type="protein sequence ID" value="PBN76931.1"/>
    <property type="molecule type" value="Genomic_DNA"/>
</dbReference>
<sequence>MLLVASLLSAIRRSNSDLTFSVISCKNLLRKLSLLFIYMASFVVICCVSRDMFMRATMSVGLYT</sequence>
<evidence type="ECO:0000313" key="2">
    <source>
        <dbReference type="EMBL" id="EFA4421163.1"/>
    </source>
</evidence>
<dbReference type="EMBL" id="LDXE02000006">
    <property type="protein sequence ID" value="PBN69483.1"/>
    <property type="molecule type" value="Genomic_DNA"/>
</dbReference>
<keyword evidence="1" id="KW-0472">Membrane</keyword>
<dbReference type="EMBL" id="AASATZ010000081">
    <property type="protein sequence ID" value="EFA4421163.1"/>
    <property type="molecule type" value="Genomic_DNA"/>
</dbReference>
<evidence type="ECO:0000313" key="6">
    <source>
        <dbReference type="EMBL" id="PZZ53324.1"/>
    </source>
</evidence>
<evidence type="ECO:0000313" key="3">
    <source>
        <dbReference type="EMBL" id="EFB2195215.1"/>
    </source>
</evidence>
<evidence type="ECO:0000256" key="1">
    <source>
        <dbReference type="SAM" id="Phobius"/>
    </source>
</evidence>
<evidence type="ECO:0000313" key="4">
    <source>
        <dbReference type="EMBL" id="PBN69483.1"/>
    </source>
</evidence>
<protein>
    <submittedName>
        <fullName evidence="2">Uncharacterized protein</fullName>
    </submittedName>
</protein>
<proteinExistence type="predicted"/>
<name>A0A1S8YUM7_ECOLX</name>
<dbReference type="Proteomes" id="UP000248865">
    <property type="component" value="Unassembled WGS sequence"/>
</dbReference>
<reference evidence="4" key="2">
    <citation type="submission" date="2017-03" db="EMBL/GenBank/DDBJ databases">
        <title>The mobilome is the main driver of stx2-positive O26:H11 Escherichia coli strains evolution.</title>
        <authorList>
            <person name="Delannoy S."/>
            <person name="Mariani-Kurkdjian P."/>
            <person name="Webb H.E."/>
            <person name="Bonacorsi S."/>
            <person name="Fach P."/>
        </authorList>
    </citation>
    <scope>NUCLEOTIDE SEQUENCE</scope>
    <source>
        <strain evidence="4">34870</strain>
    </source>
</reference>
<gene>
    <name evidence="5" type="ORF">ABE91_000075</name>
    <name evidence="4" type="ORF">ABE91_026060</name>
    <name evidence="2" type="ORF">D3G36_25695</name>
    <name evidence="6" type="ORF">DIV22_32175</name>
    <name evidence="3" type="ORF">FIJ20_24115</name>
</gene>
<dbReference type="Proteomes" id="UP000519859">
    <property type="component" value="Unassembled WGS sequence"/>
</dbReference>
<feature type="transmembrane region" description="Helical" evidence="1">
    <location>
        <begin position="32"/>
        <end position="49"/>
    </location>
</feature>